<dbReference type="SUPFAM" id="SSF53335">
    <property type="entry name" value="S-adenosyl-L-methionine-dependent methyltransferases"/>
    <property type="match status" value="1"/>
</dbReference>
<feature type="domain" description="GGDEF" evidence="4">
    <location>
        <begin position="382"/>
        <end position="513"/>
    </location>
</feature>
<proteinExistence type="predicted"/>
<evidence type="ECO:0000313" key="5">
    <source>
        <dbReference type="EMBL" id="ODN69073.1"/>
    </source>
</evidence>
<sequence length="513" mass="56130">MIEHVEDPRGLVDDLVALVRPGGLIAIGAPAHPSVLTEIPNNLLNGPPHHFSWWNADAFAALASLAGLEVIENETLPASPYGSAVGWMDRLVPVRTKGAGGPPYFAHRWLWHAALALSVPLALLANRLFDPPARARGFDASCSCASPPEGHPPPQRPAGPRRELVHRILQSRRRRTKPPREPGSTAFESNAPLGVQTCTRQSPYRWSPERSGNPRMHERTGRLGIYGFLHRLPLPGSYRFKLFFVCFVGSHVPLVAALVHTLFFAGDDSGPVTMLLVLLGATLAGTVFTLTMLEGALQPVRLAAESLRAYLHDRRLPALPESYEDEAGQLMRAVQQVTTWLDHELRRNEDLATRDPLTGLANRRAFEDFMMAAFVECRMRDVPFTLLIADIDQFKSVNDTFGHDVGDAAVAAVGAVLADIGHPEAFAARLGGDEFVLALPATTERQAADVAERLRRRLRAQPCPGLSGRPLTLSIGLATLRDGETLPQQMLRRADKALYGAKRSGRDRVTLAR</sequence>
<dbReference type="GO" id="GO:0005886">
    <property type="term" value="C:plasma membrane"/>
    <property type="evidence" value="ECO:0007669"/>
    <property type="project" value="TreeGrafter"/>
</dbReference>
<name>A0A1E3GYE7_9HYPH</name>
<feature type="transmembrane region" description="Helical" evidence="3">
    <location>
        <begin position="272"/>
        <end position="293"/>
    </location>
</feature>
<organism evidence="5 6">
    <name type="scientific">Methylobrevis pamukkalensis</name>
    <dbReference type="NCBI Taxonomy" id="1439726"/>
    <lineage>
        <taxon>Bacteria</taxon>
        <taxon>Pseudomonadati</taxon>
        <taxon>Pseudomonadota</taxon>
        <taxon>Alphaproteobacteria</taxon>
        <taxon>Hyphomicrobiales</taxon>
        <taxon>Pleomorphomonadaceae</taxon>
        <taxon>Methylobrevis</taxon>
    </lineage>
</organism>
<accession>A0A1E3GYE7</accession>
<evidence type="ECO:0000259" key="4">
    <source>
        <dbReference type="PROSITE" id="PS50887"/>
    </source>
</evidence>
<dbReference type="InterPro" id="IPR029787">
    <property type="entry name" value="Nucleotide_cyclase"/>
</dbReference>
<dbReference type="Pfam" id="PF13489">
    <property type="entry name" value="Methyltransf_23"/>
    <property type="match status" value="1"/>
</dbReference>
<evidence type="ECO:0000256" key="3">
    <source>
        <dbReference type="SAM" id="Phobius"/>
    </source>
</evidence>
<dbReference type="GO" id="GO:1902201">
    <property type="term" value="P:negative regulation of bacterial-type flagellum-dependent cell motility"/>
    <property type="evidence" value="ECO:0007669"/>
    <property type="project" value="TreeGrafter"/>
</dbReference>
<dbReference type="PATRIC" id="fig|1439726.3.peg.3806"/>
<evidence type="ECO:0000256" key="2">
    <source>
        <dbReference type="SAM" id="MobiDB-lite"/>
    </source>
</evidence>
<feature type="transmembrane region" description="Helical" evidence="3">
    <location>
        <begin position="242"/>
        <end position="266"/>
    </location>
</feature>
<feature type="region of interest" description="Disordered" evidence="2">
    <location>
        <begin position="169"/>
        <end position="190"/>
    </location>
</feature>
<dbReference type="NCBIfam" id="TIGR00254">
    <property type="entry name" value="GGDEF"/>
    <property type="match status" value="1"/>
</dbReference>
<dbReference type="SUPFAM" id="SSF55073">
    <property type="entry name" value="Nucleotide cyclase"/>
    <property type="match status" value="1"/>
</dbReference>
<dbReference type="CDD" id="cd01949">
    <property type="entry name" value="GGDEF"/>
    <property type="match status" value="1"/>
</dbReference>
<dbReference type="SMART" id="SM00267">
    <property type="entry name" value="GGDEF"/>
    <property type="match status" value="1"/>
</dbReference>
<dbReference type="EC" id="2.7.7.65" evidence="1"/>
<dbReference type="EMBL" id="MCRJ01000111">
    <property type="protein sequence ID" value="ODN69073.1"/>
    <property type="molecule type" value="Genomic_DNA"/>
</dbReference>
<dbReference type="InterPro" id="IPR029063">
    <property type="entry name" value="SAM-dependent_MTases_sf"/>
</dbReference>
<gene>
    <name evidence="5" type="primary">adrA</name>
    <name evidence="5" type="ORF">A6302_03611</name>
</gene>
<dbReference type="AlphaFoldDB" id="A0A1E3GYE7"/>
<comment type="caution">
    <text evidence="5">The sequence shown here is derived from an EMBL/GenBank/DDBJ whole genome shotgun (WGS) entry which is preliminary data.</text>
</comment>
<keyword evidence="3" id="KW-0812">Transmembrane</keyword>
<dbReference type="InterPro" id="IPR050469">
    <property type="entry name" value="Diguanylate_Cyclase"/>
</dbReference>
<dbReference type="FunFam" id="3.30.70.270:FF:000001">
    <property type="entry name" value="Diguanylate cyclase domain protein"/>
    <property type="match status" value="1"/>
</dbReference>
<dbReference type="Proteomes" id="UP000094622">
    <property type="component" value="Unassembled WGS sequence"/>
</dbReference>
<dbReference type="InterPro" id="IPR000160">
    <property type="entry name" value="GGDEF_dom"/>
</dbReference>
<dbReference type="Pfam" id="PF00990">
    <property type="entry name" value="GGDEF"/>
    <property type="match status" value="1"/>
</dbReference>
<protein>
    <recommendedName>
        <fullName evidence="1">diguanylate cyclase</fullName>
        <ecNumber evidence="1">2.7.7.65</ecNumber>
    </recommendedName>
</protein>
<keyword evidence="3" id="KW-1133">Transmembrane helix</keyword>
<dbReference type="Gene3D" id="3.30.70.270">
    <property type="match status" value="1"/>
</dbReference>
<dbReference type="PROSITE" id="PS50887">
    <property type="entry name" value="GGDEF"/>
    <property type="match status" value="1"/>
</dbReference>
<dbReference type="GO" id="GO:0052621">
    <property type="term" value="F:diguanylate cyclase activity"/>
    <property type="evidence" value="ECO:0007669"/>
    <property type="project" value="UniProtKB-EC"/>
</dbReference>
<dbReference type="GO" id="GO:0043709">
    <property type="term" value="P:cell adhesion involved in single-species biofilm formation"/>
    <property type="evidence" value="ECO:0007669"/>
    <property type="project" value="TreeGrafter"/>
</dbReference>
<keyword evidence="5" id="KW-0548">Nucleotidyltransferase</keyword>
<dbReference type="PANTHER" id="PTHR45138:SF24">
    <property type="entry name" value="DIGUANYLATE CYCLASE DGCC-RELATED"/>
    <property type="match status" value="1"/>
</dbReference>
<evidence type="ECO:0000256" key="1">
    <source>
        <dbReference type="ARBA" id="ARBA00012528"/>
    </source>
</evidence>
<keyword evidence="3" id="KW-0472">Membrane</keyword>
<reference evidence="5 6" key="1">
    <citation type="submission" date="2016-07" db="EMBL/GenBank/DDBJ databases">
        <title>Draft Genome Sequence of Methylobrevis pamukkalensis PK2.</title>
        <authorList>
            <person name="Vasilenko O.V."/>
            <person name="Doronina N.V."/>
            <person name="Shmareva M.N."/>
            <person name="Tarlachkov S.V."/>
            <person name="Mustakhimov I."/>
            <person name="Trotsenko Y.A."/>
        </authorList>
    </citation>
    <scope>NUCLEOTIDE SEQUENCE [LARGE SCALE GENOMIC DNA]</scope>
    <source>
        <strain evidence="5 6">PK2</strain>
    </source>
</reference>
<evidence type="ECO:0000313" key="6">
    <source>
        <dbReference type="Proteomes" id="UP000094622"/>
    </source>
</evidence>
<keyword evidence="6" id="KW-1185">Reference proteome</keyword>
<keyword evidence="5" id="KW-0808">Transferase</keyword>
<dbReference type="Gene3D" id="3.40.50.150">
    <property type="entry name" value="Vaccinia Virus protein VP39"/>
    <property type="match status" value="1"/>
</dbReference>
<dbReference type="InterPro" id="IPR043128">
    <property type="entry name" value="Rev_trsase/Diguanyl_cyclase"/>
</dbReference>
<dbReference type="PANTHER" id="PTHR45138">
    <property type="entry name" value="REGULATORY COMPONENTS OF SENSORY TRANSDUCTION SYSTEM"/>
    <property type="match status" value="1"/>
</dbReference>